<proteinExistence type="predicted"/>
<dbReference type="AlphaFoldDB" id="A0A1B6VL98"/>
<dbReference type="PATRIC" id="fig|38307.3.peg.1839"/>
<evidence type="ECO:0000313" key="1">
    <source>
        <dbReference type="EMBL" id="OAJ67737.1"/>
    </source>
</evidence>
<reference evidence="1 2" key="1">
    <citation type="submission" date="2016-03" db="EMBL/GenBank/DDBJ databases">
        <title>Draft genome sequence of Gluconobacter cerinus strain CECT 9110.</title>
        <authorList>
            <person name="Sainz F."/>
            <person name="Mas A."/>
            <person name="Torija M.J."/>
        </authorList>
    </citation>
    <scope>NUCLEOTIDE SEQUENCE [LARGE SCALE GENOMIC DNA]</scope>
    <source>
        <strain evidence="1 2">CECT 9110</strain>
    </source>
</reference>
<evidence type="ECO:0000313" key="2">
    <source>
        <dbReference type="Proteomes" id="UP000077786"/>
    </source>
</evidence>
<dbReference type="RefSeq" id="WP_064274521.1">
    <property type="nucleotide sequence ID" value="NZ_LUTU01000007.1"/>
</dbReference>
<organism evidence="1 2">
    <name type="scientific">Gluconobacter cerinus</name>
    <dbReference type="NCBI Taxonomy" id="38307"/>
    <lineage>
        <taxon>Bacteria</taxon>
        <taxon>Pseudomonadati</taxon>
        <taxon>Pseudomonadota</taxon>
        <taxon>Alphaproteobacteria</taxon>
        <taxon>Acetobacterales</taxon>
        <taxon>Acetobacteraceae</taxon>
        <taxon>Gluconobacter</taxon>
    </lineage>
</organism>
<comment type="caution">
    <text evidence="1">The sequence shown here is derived from an EMBL/GenBank/DDBJ whole genome shotgun (WGS) entry which is preliminary data.</text>
</comment>
<gene>
    <name evidence="1" type="ORF">A0123_01779</name>
</gene>
<dbReference type="EMBL" id="LUTU01000007">
    <property type="protein sequence ID" value="OAJ67737.1"/>
    <property type="molecule type" value="Genomic_DNA"/>
</dbReference>
<accession>A0A1B6VL98</accession>
<protein>
    <submittedName>
        <fullName evidence="1">Uncharacterized protein</fullName>
    </submittedName>
</protein>
<sequence>MSEMKPDGLTRISEEQFIADMRVYRDGAAAYHAGVSEANNPYQHPSNDFFQWQRGFLEARADDLNAIRSAAK</sequence>
<dbReference type="Proteomes" id="UP000077786">
    <property type="component" value="Unassembled WGS sequence"/>
</dbReference>
<name>A0A1B6VL98_9PROT</name>